<dbReference type="AlphaFoldDB" id="A0A4R2ISS6"/>
<gene>
    <name evidence="1" type="ORF">EV192_12041</name>
</gene>
<comment type="caution">
    <text evidence="1">The sequence shown here is derived from an EMBL/GenBank/DDBJ whole genome shotgun (WGS) entry which is preliminary data.</text>
</comment>
<reference evidence="1 2" key="1">
    <citation type="submission" date="2019-03" db="EMBL/GenBank/DDBJ databases">
        <title>Genomic Encyclopedia of Type Strains, Phase IV (KMG-IV): sequencing the most valuable type-strain genomes for metagenomic binning, comparative biology and taxonomic classification.</title>
        <authorList>
            <person name="Goeker M."/>
        </authorList>
    </citation>
    <scope>NUCLEOTIDE SEQUENCE [LARGE SCALE GENOMIC DNA]</scope>
    <source>
        <strain evidence="1 2">DSM 45934</strain>
    </source>
</reference>
<proteinExistence type="predicted"/>
<dbReference type="EMBL" id="SLWS01000020">
    <property type="protein sequence ID" value="TCO45855.1"/>
    <property type="molecule type" value="Genomic_DNA"/>
</dbReference>
<sequence>MPDAGYVAEGDTAGLESILTRVRSLGEDAIAPLGLHLSWLDTNRGLTTLKEQVEAAGVPIAIGPVN</sequence>
<evidence type="ECO:0000313" key="1">
    <source>
        <dbReference type="EMBL" id="TCO45855.1"/>
    </source>
</evidence>
<accession>A0A4R2ISS6</accession>
<protein>
    <submittedName>
        <fullName evidence="1">Uncharacterized protein</fullName>
    </submittedName>
</protein>
<name>A0A4R2ISS6_9PSEU</name>
<evidence type="ECO:0000313" key="2">
    <source>
        <dbReference type="Proteomes" id="UP000295680"/>
    </source>
</evidence>
<organism evidence="1 2">
    <name type="scientific">Actinocrispum wychmicini</name>
    <dbReference type="NCBI Taxonomy" id="1213861"/>
    <lineage>
        <taxon>Bacteria</taxon>
        <taxon>Bacillati</taxon>
        <taxon>Actinomycetota</taxon>
        <taxon>Actinomycetes</taxon>
        <taxon>Pseudonocardiales</taxon>
        <taxon>Pseudonocardiaceae</taxon>
        <taxon>Actinocrispum</taxon>
    </lineage>
</organism>
<keyword evidence="2" id="KW-1185">Reference proteome</keyword>
<dbReference type="Proteomes" id="UP000295680">
    <property type="component" value="Unassembled WGS sequence"/>
</dbReference>